<dbReference type="OrthoDB" id="2972557at2"/>
<sequence length="63" mass="7318">MHYTKQSYEMLVAANAHANNPKPTYEEREKLIAEYRQNSMTKVQKITADLVKEVMTDDSNKVD</sequence>
<evidence type="ECO:0000313" key="1">
    <source>
        <dbReference type="EMBL" id="OLN21197.1"/>
    </source>
</evidence>
<organism evidence="1 2">
    <name type="scientific">Domibacillus antri</name>
    <dbReference type="NCBI Taxonomy" id="1714264"/>
    <lineage>
        <taxon>Bacteria</taxon>
        <taxon>Bacillati</taxon>
        <taxon>Bacillota</taxon>
        <taxon>Bacilli</taxon>
        <taxon>Bacillales</taxon>
        <taxon>Bacillaceae</taxon>
        <taxon>Domibacillus</taxon>
    </lineage>
</organism>
<dbReference type="AlphaFoldDB" id="A0A1Q8Q1J9"/>
<reference evidence="1 2" key="1">
    <citation type="submission" date="2016-12" db="EMBL/GenBank/DDBJ databases">
        <title>Domibacillus antri genome sequencing.</title>
        <authorList>
            <person name="Verma A."/>
            <person name="Krishnamurthi S."/>
        </authorList>
    </citation>
    <scope>NUCLEOTIDE SEQUENCE [LARGE SCALE GENOMIC DNA]</scope>
    <source>
        <strain evidence="1 2">XD80</strain>
    </source>
</reference>
<dbReference type="RefSeq" id="WP_075399740.1">
    <property type="nucleotide sequence ID" value="NZ_MSDU01000064.1"/>
</dbReference>
<comment type="caution">
    <text evidence="1">The sequence shown here is derived from an EMBL/GenBank/DDBJ whole genome shotgun (WGS) entry which is preliminary data.</text>
</comment>
<gene>
    <name evidence="1" type="ORF">BTO30_16235</name>
</gene>
<accession>A0A1Q8Q1J9</accession>
<dbReference type="Proteomes" id="UP000185568">
    <property type="component" value="Unassembled WGS sequence"/>
</dbReference>
<protein>
    <submittedName>
        <fullName evidence="1">Uncharacterized protein</fullName>
    </submittedName>
</protein>
<evidence type="ECO:0000313" key="2">
    <source>
        <dbReference type="Proteomes" id="UP000185568"/>
    </source>
</evidence>
<dbReference type="EMBL" id="MSDU01000064">
    <property type="protein sequence ID" value="OLN21197.1"/>
    <property type="molecule type" value="Genomic_DNA"/>
</dbReference>
<keyword evidence="2" id="KW-1185">Reference proteome</keyword>
<dbReference type="STRING" id="1714264.BTO30_16235"/>
<name>A0A1Q8Q1J9_9BACI</name>
<proteinExistence type="predicted"/>